<dbReference type="eggNOG" id="COG0823">
    <property type="taxonomic scope" value="Bacteria"/>
</dbReference>
<keyword evidence="3" id="KW-1185">Reference proteome</keyword>
<dbReference type="KEGG" id="sma:SAVERM_2712"/>
<protein>
    <submittedName>
        <fullName evidence="2">Uncharacterized protein</fullName>
    </submittedName>
</protein>
<sequence>MIGSTSDGLVPGNTDMPATPTTALTALRTPHPPTGGESMHPRTRTAPALLFAVCLTALAAYPAAADDPVPTTERVSVTLDGAQIDDPSYRPQLTSKGGVVYTSDGPVWSTDHNGVSDAYRNSERVSYNMGAARSYDPSACHTARMIAFVSDRTPAGGTTPSVYVRNTPVGKLSYASHGYQGVPFTWAGQPAMSADCQWMAFSATLPATPDHVEQPRVYRYRIYDGTIEQVSPDSADGSRAAVRPSISADGRYVAYQSSIPHPGGPANDSDIYVRDLETGTLEKASVGRHGRPADRASTGPSLSADGRHVAFDSYASNLAPGDTNGTVNVFVRDLDAGTTRLVKGAGRHAYTAEAALSGDGLHLAYVSAGIRGSRGVPAVYLRDLATGRTRLISVDTRGHRNDRAAGNPSVNPDGTAVAFDSASPDLVPGDTNGTVDVFLRRLGSPEA</sequence>
<evidence type="ECO:0000313" key="2">
    <source>
        <dbReference type="EMBL" id="BAC70423.1"/>
    </source>
</evidence>
<dbReference type="InterPro" id="IPR011042">
    <property type="entry name" value="6-blade_b-propeller_TolB-like"/>
</dbReference>
<dbReference type="Gene3D" id="2.120.10.30">
    <property type="entry name" value="TolB, C-terminal domain"/>
    <property type="match status" value="1"/>
</dbReference>
<accession>Q82JP2</accession>
<organism evidence="2 3">
    <name type="scientific">Streptomyces avermitilis (strain ATCC 31267 / DSM 46492 / JCM 5070 / NBRC 14893 / NCIMB 12804 / NRRL 8165 / MA-4680)</name>
    <dbReference type="NCBI Taxonomy" id="227882"/>
    <lineage>
        <taxon>Bacteria</taxon>
        <taxon>Bacillati</taxon>
        <taxon>Actinomycetota</taxon>
        <taxon>Actinomycetes</taxon>
        <taxon>Kitasatosporales</taxon>
        <taxon>Streptomycetaceae</taxon>
        <taxon>Streptomyces</taxon>
    </lineage>
</organism>
<dbReference type="HOGENOM" id="CLU_054571_0_0_11"/>
<evidence type="ECO:0000313" key="3">
    <source>
        <dbReference type="Proteomes" id="UP000000428"/>
    </source>
</evidence>
<reference evidence="2 3" key="2">
    <citation type="journal article" date="2003" name="Nat. Biotechnol.">
        <title>Complete genome sequence and comparative analysis of the industrial microorganism Streptomyces avermitilis.</title>
        <authorList>
            <person name="Ikeda H."/>
            <person name="Ishikawa J."/>
            <person name="Hanamoto A."/>
            <person name="Shinose M."/>
            <person name="Kikuchi H."/>
            <person name="Shiba T."/>
            <person name="Sakaki Y."/>
            <person name="Hattori M."/>
            <person name="Omura S."/>
        </authorList>
    </citation>
    <scope>NUCLEOTIDE SEQUENCE [LARGE SCALE GENOMIC DNA]</scope>
    <source>
        <strain evidence="3">ATCC 31267 / DSM 46492 / JCM 5070 / NBRC 14893 / NCIMB 12804 / NRRL 8165 / MA-4680</strain>
    </source>
</reference>
<dbReference type="AlphaFoldDB" id="Q82JP2"/>
<gene>
    <name evidence="2" type="ORF">SAVERM_2712</name>
</gene>
<dbReference type="Pfam" id="PF07676">
    <property type="entry name" value="PD40"/>
    <property type="match status" value="1"/>
</dbReference>
<feature type="region of interest" description="Disordered" evidence="1">
    <location>
        <begin position="282"/>
        <end position="304"/>
    </location>
</feature>
<name>Q82JP2_STRAW</name>
<proteinExistence type="predicted"/>
<evidence type="ECO:0000256" key="1">
    <source>
        <dbReference type="SAM" id="MobiDB-lite"/>
    </source>
</evidence>
<dbReference type="EMBL" id="BA000030">
    <property type="protein sequence ID" value="BAC70423.1"/>
    <property type="molecule type" value="Genomic_DNA"/>
</dbReference>
<reference evidence="2 3" key="3">
    <citation type="journal article" date="2014" name="J. Ind. Microbiol. Biotechnol.">
        <title>Genome mining of the Streptomyces avermitilis genome and development of genome-minimized hosts for heterologous expression of biosynthetic gene clusters.</title>
        <authorList>
            <person name="Ikeda H."/>
            <person name="Shin-ya K."/>
            <person name="Omura S."/>
        </authorList>
    </citation>
    <scope>NUCLEOTIDE SEQUENCE [LARGE SCALE GENOMIC DNA]</scope>
    <source>
        <strain evidence="3">ATCC 31267 / DSM 46492 / JCM 5070 / NBRC 14893 / NCIMB 12804 / NRRL 8165 / MA-4680</strain>
    </source>
</reference>
<feature type="region of interest" description="Disordered" evidence="1">
    <location>
        <begin position="1"/>
        <end position="42"/>
    </location>
</feature>
<dbReference type="Proteomes" id="UP000000428">
    <property type="component" value="Chromosome"/>
</dbReference>
<feature type="compositionally biased region" description="Low complexity" evidence="1">
    <location>
        <begin position="17"/>
        <end position="29"/>
    </location>
</feature>
<dbReference type="InterPro" id="IPR011659">
    <property type="entry name" value="WD40"/>
</dbReference>
<dbReference type="SUPFAM" id="SSF82171">
    <property type="entry name" value="DPP6 N-terminal domain-like"/>
    <property type="match status" value="1"/>
</dbReference>
<reference evidence="2 3" key="1">
    <citation type="journal article" date="2001" name="Proc. Natl. Acad. Sci. U.S.A.">
        <title>Genome sequence of an industrial microorganism Streptomyces avermitilis: deducing the ability of producing secondary metabolites.</title>
        <authorList>
            <person name="Omura S."/>
            <person name="Ikeda H."/>
            <person name="Ishikawa J."/>
            <person name="Hanamoto A."/>
            <person name="Takahashi C."/>
            <person name="Shinose M."/>
            <person name="Takahashi Y."/>
            <person name="Horikawa H."/>
            <person name="Nakazawa H."/>
            <person name="Osonoe T."/>
            <person name="Kikuchi H."/>
            <person name="Shiba T."/>
            <person name="Sakaki Y."/>
            <person name="Hattori M."/>
        </authorList>
    </citation>
    <scope>NUCLEOTIDE SEQUENCE [LARGE SCALE GENOMIC DNA]</scope>
    <source>
        <strain evidence="3">ATCC 31267 / DSM 46492 / JCM 5070 / NBRC 14893 / NCIMB 12804 / NRRL 8165 / MA-4680</strain>
    </source>
</reference>